<accession>A0A1G4PQS1</accession>
<protein>
    <recommendedName>
        <fullName evidence="3">SpoIIAA-like</fullName>
    </recommendedName>
</protein>
<evidence type="ECO:0008006" key="3">
    <source>
        <dbReference type="Google" id="ProtNLM"/>
    </source>
</evidence>
<dbReference type="InterPro" id="IPR038396">
    <property type="entry name" value="SpoIIAA-like_sf"/>
</dbReference>
<reference evidence="2" key="1">
    <citation type="submission" date="2016-10" db="EMBL/GenBank/DDBJ databases">
        <authorList>
            <person name="Varghese N."/>
            <person name="Submissions S."/>
        </authorList>
    </citation>
    <scope>NUCLEOTIDE SEQUENCE [LARGE SCALE GENOMIC DNA]</scope>
    <source>
        <strain evidence="2">CGMCC 1.3431</strain>
    </source>
</reference>
<dbReference type="EMBL" id="FMTS01000001">
    <property type="protein sequence ID" value="SCW34607.1"/>
    <property type="molecule type" value="Genomic_DNA"/>
</dbReference>
<name>A0A1G4PQS1_9CAUL</name>
<dbReference type="STRING" id="260084.SAMN02927928_0583"/>
<dbReference type="InterPro" id="IPR021866">
    <property type="entry name" value="SpoIIAA-like"/>
</dbReference>
<dbReference type="AlphaFoldDB" id="A0A1G4PQS1"/>
<dbReference type="Proteomes" id="UP000199150">
    <property type="component" value="Unassembled WGS sequence"/>
</dbReference>
<dbReference type="OrthoDB" id="7172619at2"/>
<dbReference type="Pfam" id="PF11964">
    <property type="entry name" value="SpoIIAA-like"/>
    <property type="match status" value="1"/>
</dbReference>
<sequence>MSLRARVTFSIDEASRTLVFRYIGDLTGDRLYAQIINYIQTIEAPWLYDFLVDARRFEGVIQSSDTETFGRWWADLAQGRDTGRRIAVVSSDPLIHARKGLRDAIFPHRTSGVFDTMDEAQEWLATASPQAAA</sequence>
<dbReference type="RefSeq" id="WP_090643442.1">
    <property type="nucleotide sequence ID" value="NZ_CBCRYE010000001.1"/>
</dbReference>
<dbReference type="SUPFAM" id="SSF52091">
    <property type="entry name" value="SpoIIaa-like"/>
    <property type="match status" value="1"/>
</dbReference>
<gene>
    <name evidence="1" type="ORF">SAMN02927928_0583</name>
</gene>
<keyword evidence="2" id="KW-1185">Reference proteome</keyword>
<evidence type="ECO:0000313" key="2">
    <source>
        <dbReference type="Proteomes" id="UP000199150"/>
    </source>
</evidence>
<evidence type="ECO:0000313" key="1">
    <source>
        <dbReference type="EMBL" id="SCW34607.1"/>
    </source>
</evidence>
<dbReference type="InterPro" id="IPR036513">
    <property type="entry name" value="STAS_dom_sf"/>
</dbReference>
<dbReference type="Gene3D" id="3.40.50.10600">
    <property type="entry name" value="SpoIIaa-like domains"/>
    <property type="match status" value="1"/>
</dbReference>
<proteinExistence type="predicted"/>
<organism evidence="1 2">
    <name type="scientific">Asticcacaulis taihuensis</name>
    <dbReference type="NCBI Taxonomy" id="260084"/>
    <lineage>
        <taxon>Bacteria</taxon>
        <taxon>Pseudomonadati</taxon>
        <taxon>Pseudomonadota</taxon>
        <taxon>Alphaproteobacteria</taxon>
        <taxon>Caulobacterales</taxon>
        <taxon>Caulobacteraceae</taxon>
        <taxon>Asticcacaulis</taxon>
    </lineage>
</organism>